<dbReference type="PANTHER" id="PTHR24119:SF0">
    <property type="entry name" value="ACYL-COA-BINDING DOMAIN-CONTAINING PROTEIN 6"/>
    <property type="match status" value="1"/>
</dbReference>
<dbReference type="SUPFAM" id="SSF48403">
    <property type="entry name" value="Ankyrin repeat"/>
    <property type="match status" value="1"/>
</dbReference>
<organism evidence="4 5">
    <name type="scientific">Pelagomonas calceolata</name>
    <dbReference type="NCBI Taxonomy" id="35677"/>
    <lineage>
        <taxon>Eukaryota</taxon>
        <taxon>Sar</taxon>
        <taxon>Stramenopiles</taxon>
        <taxon>Ochrophyta</taxon>
        <taxon>Pelagophyceae</taxon>
        <taxon>Pelagomonadales</taxon>
        <taxon>Pelagomonadaceae</taxon>
        <taxon>Pelagomonas</taxon>
    </lineage>
</organism>
<dbReference type="OrthoDB" id="341259at2759"/>
<dbReference type="EMBL" id="CAKKNE010000004">
    <property type="protein sequence ID" value="CAH0373658.1"/>
    <property type="molecule type" value="Genomic_DNA"/>
</dbReference>
<dbReference type="InterPro" id="IPR036770">
    <property type="entry name" value="Ankyrin_rpt-contain_sf"/>
</dbReference>
<gene>
    <name evidence="4" type="ORF">PECAL_4P08770</name>
</gene>
<keyword evidence="5" id="KW-1185">Reference proteome</keyword>
<evidence type="ECO:0000256" key="1">
    <source>
        <dbReference type="ARBA" id="ARBA00023121"/>
    </source>
</evidence>
<sequence length="1275" mass="139963">MAPVKSGPQKHNDDPLIWDLTLFARRTLKQAVRTERLGSTRGRQPRGLRVNLGGPRTEKHMPFVPKPLPRDILLMSQDSLSLRYEKGTSRASQASTLNIPTETAKLPALSPRPNECKILRDTRPLLEGTSSSAPKSTVQPASVQKTIEELKASPFNGIAGGQAPRLPLPSLASPHNLCELKGKNANIEKTGPTIWSVEDLNSKYRNKLLRKSAHHVSLKVQELQSELVKEESLISVVGLTRHPLLALCDQHTETANLLCIGRGRARCVARRFVLEVHQIWLTNLDHLEASNRGAIPRHRRIDIDAILGVKSQVQSVASKNSWRLLTSQSPASAFLISTPSLLSLPTTKNALLFEQGLETVTILSCEHLMRGGVVYLASLMREFWPGYMIPAKWRFSFYDPLTGVKTSAVTYEGAETFRNSAVPLAPLILAPGLARPPSVEHNLVYTQGCLIQGAKCGSVAAAICQVFVCSPRADDRNRIVFFDFVLLPCNKILAPWQIQLDALDIVGQLGLSHAPCTVAEWWCQQGQAGLYASLLAQFVWKADALQLQTPRGESSLAWGFDFKLVATRAAEYLGILTVESPQSGHQHIACLELEGESYDEDVRAINNQSDVLNQGVLAEGGNPQQLKQRPVASLSLSVSGAWDRAFQVPGTTGVGTSRRNVTIHDLTLRTQILQNCDDDLLTDGPETIASLYRANMRLLDSVIINVAQALECIIFSPSHISWDNVNLNPPDVFSFTHTICIPVVQKTHLCHGCYAFLSPATCIVSRCIFVLTTNTVSAGCGIGSKVAPIENIPESDERGFRVVVSCALISPARDLNIHFFSLTRDVATPNKGALTDRANRHSTEICILILSRIRVVDDYIHILHKKSHQGANDPGFYSIHLQHAGFSALSRSDLATSKEVISIEQEHNLLKEKRRRLEDKLSKGRKFLAGREQSSPRPQNTQAAMCEDKSLEVVGNNINPNTVDGKLAKSKESMITSRAVVDLLATKLGISQFHVSQSVGVRKFALSSDEENAFSPSSKMTEPLNRRPARPDLPPLLPGQSMNSTVTKGPLAWRRIHRHSKAKLTMKSSFLESRIQGAIDSIVNTAPQPAIVGMVHPATGTKHIVPAFLTIHDDCILITEILEATVQSLEHKKGLKADTELSAKERLLAQSDKGTSSIADQISELETVAFIRCKLGHADGVEECLDQEVAIENRDEHGNTLLIISAQQNDKKMLKLLLRRGADINAQNSTGNTALHYTNEYKFTALTEYILNKGGNDTLLNMKGLTCYEGVNGVS</sequence>
<dbReference type="Gene3D" id="1.25.40.20">
    <property type="entry name" value="Ankyrin repeat-containing domain"/>
    <property type="match status" value="1"/>
</dbReference>
<dbReference type="AlphaFoldDB" id="A0A8J2SJV8"/>
<dbReference type="Pfam" id="PF12796">
    <property type="entry name" value="Ank_2"/>
    <property type="match status" value="1"/>
</dbReference>
<feature type="region of interest" description="Disordered" evidence="3">
    <location>
        <begin position="36"/>
        <end position="65"/>
    </location>
</feature>
<protein>
    <submittedName>
        <fullName evidence="4">Uncharacterized protein</fullName>
    </submittedName>
</protein>
<evidence type="ECO:0000313" key="5">
    <source>
        <dbReference type="Proteomes" id="UP000789595"/>
    </source>
</evidence>
<comment type="caution">
    <text evidence="4">The sequence shown here is derived from an EMBL/GenBank/DDBJ whole genome shotgun (WGS) entry which is preliminary data.</text>
</comment>
<dbReference type="PANTHER" id="PTHR24119">
    <property type="entry name" value="ACYL-COA-BINDING DOMAIN-CONTAINING PROTEIN 6"/>
    <property type="match status" value="1"/>
</dbReference>
<dbReference type="PROSITE" id="PS50297">
    <property type="entry name" value="ANK_REP_REGION"/>
    <property type="match status" value="1"/>
</dbReference>
<accession>A0A8J2SJV8</accession>
<reference evidence="4" key="1">
    <citation type="submission" date="2021-11" db="EMBL/GenBank/DDBJ databases">
        <authorList>
            <consortium name="Genoscope - CEA"/>
            <person name="William W."/>
        </authorList>
    </citation>
    <scope>NUCLEOTIDE SEQUENCE</scope>
</reference>
<feature type="region of interest" description="Disordered" evidence="3">
    <location>
        <begin position="1011"/>
        <end position="1041"/>
    </location>
</feature>
<name>A0A8J2SJV8_9STRA</name>
<feature type="repeat" description="ANK" evidence="2">
    <location>
        <begin position="1197"/>
        <end position="1229"/>
    </location>
</feature>
<dbReference type="SMART" id="SM00248">
    <property type="entry name" value="ANK"/>
    <property type="match status" value="2"/>
</dbReference>
<dbReference type="GO" id="GO:0000062">
    <property type="term" value="F:fatty-acyl-CoA binding"/>
    <property type="evidence" value="ECO:0007669"/>
    <property type="project" value="TreeGrafter"/>
</dbReference>
<dbReference type="InterPro" id="IPR002110">
    <property type="entry name" value="Ankyrin_rpt"/>
</dbReference>
<evidence type="ECO:0000313" key="4">
    <source>
        <dbReference type="EMBL" id="CAH0373658.1"/>
    </source>
</evidence>
<keyword evidence="2" id="KW-0040">ANK repeat</keyword>
<keyword evidence="1" id="KW-0446">Lipid-binding</keyword>
<evidence type="ECO:0000256" key="2">
    <source>
        <dbReference type="PROSITE-ProRule" id="PRU00023"/>
    </source>
</evidence>
<dbReference type="PROSITE" id="PS50088">
    <property type="entry name" value="ANK_REPEAT"/>
    <property type="match status" value="1"/>
</dbReference>
<proteinExistence type="predicted"/>
<evidence type="ECO:0000256" key="3">
    <source>
        <dbReference type="SAM" id="MobiDB-lite"/>
    </source>
</evidence>
<dbReference type="Proteomes" id="UP000789595">
    <property type="component" value="Unassembled WGS sequence"/>
</dbReference>